<name>A0A926FPU1_AERHY</name>
<keyword evidence="1" id="KW-0472">Membrane</keyword>
<gene>
    <name evidence="2" type="ORF">H2136_22765</name>
</gene>
<accession>A0A926FPU1</accession>
<dbReference type="AlphaFoldDB" id="A0A926FPU1"/>
<sequence>MSVARNKPSWGGMSFEVSTEGAFWLLVNVMALFYGAFVAGLFTGLFLVH</sequence>
<protein>
    <submittedName>
        <fullName evidence="2">Uncharacterized protein</fullName>
    </submittedName>
</protein>
<feature type="transmembrane region" description="Helical" evidence="1">
    <location>
        <begin position="22"/>
        <end position="48"/>
    </location>
</feature>
<evidence type="ECO:0000313" key="2">
    <source>
        <dbReference type="EMBL" id="MBC8674448.1"/>
    </source>
</evidence>
<evidence type="ECO:0000256" key="1">
    <source>
        <dbReference type="SAM" id="Phobius"/>
    </source>
</evidence>
<dbReference type="EMBL" id="JACLAN010000018">
    <property type="protein sequence ID" value="MBC8674448.1"/>
    <property type="molecule type" value="Genomic_DNA"/>
</dbReference>
<comment type="caution">
    <text evidence="2">The sequence shown here is derived from an EMBL/GenBank/DDBJ whole genome shotgun (WGS) entry which is preliminary data.</text>
</comment>
<organism evidence="2">
    <name type="scientific">Aeromonas hydrophila</name>
    <dbReference type="NCBI Taxonomy" id="644"/>
    <lineage>
        <taxon>Bacteria</taxon>
        <taxon>Pseudomonadati</taxon>
        <taxon>Pseudomonadota</taxon>
        <taxon>Gammaproteobacteria</taxon>
        <taxon>Aeromonadales</taxon>
        <taxon>Aeromonadaceae</taxon>
        <taxon>Aeromonas</taxon>
    </lineage>
</organism>
<reference evidence="2" key="1">
    <citation type="submission" date="2020-07" db="EMBL/GenBank/DDBJ databases">
        <title>Carbapenem Resistant Aeromonas hydrophila Carrying blacphA7 Isolated from Two Solid Organ Transplant Patients.</title>
        <authorList>
            <person name="Hilt E."/>
            <person name="Fitzwater S.P."/>
            <person name="Ward K."/>
            <person name="De St Maurice A."/>
            <person name="Chandrasekaran S."/>
            <person name="Garner O.B."/>
            <person name="Yang S."/>
        </authorList>
    </citation>
    <scope>NUCLEOTIDE SEQUENCE</scope>
    <source>
        <strain evidence="2">B-1</strain>
    </source>
</reference>
<keyword evidence="1" id="KW-1133">Transmembrane helix</keyword>
<proteinExistence type="predicted"/>
<keyword evidence="1" id="KW-0812">Transmembrane</keyword>